<dbReference type="PANTHER" id="PTHR10572">
    <property type="entry name" value="3-HYDROXY-3-METHYLGLUTARYL-COENZYME A REDUCTASE"/>
    <property type="match status" value="1"/>
</dbReference>
<dbReference type="GO" id="GO:0008299">
    <property type="term" value="P:isoprenoid biosynthetic process"/>
    <property type="evidence" value="ECO:0007669"/>
    <property type="project" value="InterPro"/>
</dbReference>
<dbReference type="InterPro" id="IPR009029">
    <property type="entry name" value="HMG_CoA_Rdtase_sub-bd_dom_sf"/>
</dbReference>
<name>A0A1F7X2Y8_9BACT</name>
<dbReference type="InterPro" id="IPR023076">
    <property type="entry name" value="HMG_CoA_Rdtase_CS"/>
</dbReference>
<dbReference type="InterPro" id="IPR023074">
    <property type="entry name" value="HMG_CoA_Rdtase_cat_sf"/>
</dbReference>
<dbReference type="InterPro" id="IPR004554">
    <property type="entry name" value="HMG_CoA_Rdtase_eu_arc"/>
</dbReference>
<dbReference type="AlphaFoldDB" id="A0A1F7X2Y8"/>
<reference evidence="5 6" key="1">
    <citation type="journal article" date="2016" name="Nat. Commun.">
        <title>Thousands of microbial genomes shed light on interconnected biogeochemical processes in an aquifer system.</title>
        <authorList>
            <person name="Anantharaman K."/>
            <person name="Brown C.T."/>
            <person name="Hug L.A."/>
            <person name="Sharon I."/>
            <person name="Castelle C.J."/>
            <person name="Probst A.J."/>
            <person name="Thomas B.C."/>
            <person name="Singh A."/>
            <person name="Wilkins M.J."/>
            <person name="Karaoz U."/>
            <person name="Brodie E.L."/>
            <person name="Williams K.H."/>
            <person name="Hubbard S.S."/>
            <person name="Banfield J.F."/>
        </authorList>
    </citation>
    <scope>NUCLEOTIDE SEQUENCE [LARGE SCALE GENOMIC DNA]</scope>
</reference>
<evidence type="ECO:0000256" key="2">
    <source>
        <dbReference type="ARBA" id="ARBA00022857"/>
    </source>
</evidence>
<dbReference type="InterPro" id="IPR002202">
    <property type="entry name" value="HMG_CoA_Rdtase"/>
</dbReference>
<evidence type="ECO:0000256" key="3">
    <source>
        <dbReference type="ARBA" id="ARBA00023002"/>
    </source>
</evidence>
<dbReference type="SUPFAM" id="SSF55035">
    <property type="entry name" value="NAD-binding domain of HMG-CoA reductase"/>
    <property type="match status" value="1"/>
</dbReference>
<dbReference type="Proteomes" id="UP000179219">
    <property type="component" value="Unassembled WGS sequence"/>
</dbReference>
<comment type="similarity">
    <text evidence="1 4">Belongs to the HMG-CoA reductase family.</text>
</comment>
<dbReference type="GO" id="GO:0016126">
    <property type="term" value="P:sterol biosynthetic process"/>
    <property type="evidence" value="ECO:0007669"/>
    <property type="project" value="TreeGrafter"/>
</dbReference>
<sequence length="404" mass="44204">MIKKKQKAFEKIVKEKKFHSQFNNLCFEDQMDIRRQALEKLTHTKLQYINHPSFNIEHVSTKNCENLIGKVEIPLGIAGPLKIHGNYAKGNFYIPLATTEGALIASVNRGCKAVDRSGGAQVFIEKSGMTRAPLFRTKGLKQTKKFIAWINTHLKEIAERVHKTDSHLTLLSITPFIVGRNVFLRFVFDTQDAMGMNMVTIACNYIRNYIEKEMKVECVALSGNVCTDKKPSWINKIEGRGYSVHAEARIPKNIIREILKTDLEKIIEVHINKNLVGSSISGSMGFNAHHVNIIAAIFAATGQDLAQVVEGSIGNTIFEKTGEDLYASVSIPDLPLGTVGGGTQLETQKEALSILGVAGGGNPPGSHAKKLAEIVVSATLAGEISLISSLAQGSLAHAHQKLGR</sequence>
<dbReference type="NCBIfam" id="TIGR00533">
    <property type="entry name" value="HMG_CoA_R_NADP"/>
    <property type="match status" value="1"/>
</dbReference>
<dbReference type="PROSITE" id="PS00066">
    <property type="entry name" value="HMG_COA_REDUCTASE_1"/>
    <property type="match status" value="1"/>
</dbReference>
<dbReference type="Gene3D" id="3.30.70.420">
    <property type="entry name" value="Hydroxymethylglutaryl-CoA reductase, class I/II, NAD/NADP-binding domain"/>
    <property type="match status" value="1"/>
</dbReference>
<keyword evidence="2" id="KW-0521">NADP</keyword>
<evidence type="ECO:0000313" key="6">
    <source>
        <dbReference type="Proteomes" id="UP000179219"/>
    </source>
</evidence>
<evidence type="ECO:0000256" key="1">
    <source>
        <dbReference type="ARBA" id="ARBA00007661"/>
    </source>
</evidence>
<protein>
    <recommendedName>
        <fullName evidence="4">3-hydroxy-3-methylglutaryl coenzyme A reductase</fullName>
        <shortName evidence="4">HMG-CoA reductase</shortName>
    </recommendedName>
</protein>
<comment type="caution">
    <text evidence="5">The sequence shown here is derived from an EMBL/GenBank/DDBJ whole genome shotgun (WGS) entry which is preliminary data.</text>
</comment>
<gene>
    <name evidence="5" type="ORF">A2159_00820</name>
</gene>
<dbReference type="PROSITE" id="PS50065">
    <property type="entry name" value="HMG_COA_REDUCTASE_4"/>
    <property type="match status" value="1"/>
</dbReference>
<dbReference type="EMBL" id="MGFP01000023">
    <property type="protein sequence ID" value="OGM09460.1"/>
    <property type="molecule type" value="Genomic_DNA"/>
</dbReference>
<dbReference type="Pfam" id="PF00368">
    <property type="entry name" value="HMG-CoA_red"/>
    <property type="match status" value="1"/>
</dbReference>
<proteinExistence type="inferred from homology"/>
<dbReference type="PRINTS" id="PR00071">
    <property type="entry name" value="HMGCOARDTASE"/>
</dbReference>
<dbReference type="InterPro" id="IPR009023">
    <property type="entry name" value="HMG_CoA_Rdtase_NAD(P)-bd_sf"/>
</dbReference>
<dbReference type="SUPFAM" id="SSF56542">
    <property type="entry name" value="Substrate-binding domain of HMG-CoA reductase"/>
    <property type="match status" value="1"/>
</dbReference>
<accession>A0A1F7X2Y8</accession>
<dbReference type="GO" id="GO:0015936">
    <property type="term" value="P:coenzyme A metabolic process"/>
    <property type="evidence" value="ECO:0007669"/>
    <property type="project" value="InterPro"/>
</dbReference>
<organism evidence="5 6">
    <name type="scientific">Candidatus Woesebacteria bacterium RBG_13_34_9</name>
    <dbReference type="NCBI Taxonomy" id="1802477"/>
    <lineage>
        <taxon>Bacteria</taxon>
        <taxon>Candidatus Woeseibacteriota</taxon>
    </lineage>
</organism>
<dbReference type="PROSITE" id="PS00318">
    <property type="entry name" value="HMG_COA_REDUCTASE_2"/>
    <property type="match status" value="1"/>
</dbReference>
<dbReference type="CDD" id="cd00643">
    <property type="entry name" value="HMG-CoA_reductase_classI"/>
    <property type="match status" value="1"/>
</dbReference>
<keyword evidence="3 4" id="KW-0560">Oxidoreductase</keyword>
<dbReference type="GO" id="GO:0004420">
    <property type="term" value="F:hydroxymethylglutaryl-CoA reductase (NADPH) activity"/>
    <property type="evidence" value="ECO:0007669"/>
    <property type="project" value="InterPro"/>
</dbReference>
<dbReference type="Gene3D" id="3.90.770.10">
    <property type="entry name" value="3-hydroxy-3-methylglutaryl-coenzyme A Reductase, Chain A, domain 2"/>
    <property type="match status" value="1"/>
</dbReference>
<dbReference type="PANTHER" id="PTHR10572:SF24">
    <property type="entry name" value="3-HYDROXY-3-METHYLGLUTARYL-COENZYME A REDUCTASE"/>
    <property type="match status" value="1"/>
</dbReference>
<evidence type="ECO:0000313" key="5">
    <source>
        <dbReference type="EMBL" id="OGM09460.1"/>
    </source>
</evidence>
<evidence type="ECO:0000256" key="4">
    <source>
        <dbReference type="RuleBase" id="RU361219"/>
    </source>
</evidence>